<dbReference type="Proteomes" id="UP000267017">
    <property type="component" value="Unassembled WGS sequence"/>
</dbReference>
<evidence type="ECO:0000313" key="2">
    <source>
        <dbReference type="Proteomes" id="UP000267017"/>
    </source>
</evidence>
<accession>A0A3P3T9S3</accession>
<name>A0A3P3T9S3_9BACL</name>
<keyword evidence="2" id="KW-1185">Reference proteome</keyword>
<gene>
    <name evidence="1" type="ORF">EHV15_34405</name>
</gene>
<reference evidence="1 2" key="1">
    <citation type="submission" date="2018-11" db="EMBL/GenBank/DDBJ databases">
        <title>Genome sequencing of Paenibacillus sp. KCOM 3021 (= ChDC PVNT-B20).</title>
        <authorList>
            <person name="Kook J.-K."/>
            <person name="Park S.-N."/>
            <person name="Lim Y.K."/>
        </authorList>
    </citation>
    <scope>NUCLEOTIDE SEQUENCE [LARGE SCALE GENOMIC DNA]</scope>
    <source>
        <strain evidence="1 2">KCOM 3021</strain>
    </source>
</reference>
<evidence type="ECO:0000313" key="1">
    <source>
        <dbReference type="EMBL" id="RRJ54692.1"/>
    </source>
</evidence>
<proteinExistence type="predicted"/>
<protein>
    <submittedName>
        <fullName evidence="1">Uncharacterized protein</fullName>
    </submittedName>
</protein>
<dbReference type="RefSeq" id="WP_128635779.1">
    <property type="nucleotide sequence ID" value="NZ_RRCN01000002.1"/>
</dbReference>
<comment type="caution">
    <text evidence="1">The sequence shown here is derived from an EMBL/GenBank/DDBJ whole genome shotgun (WGS) entry which is preliminary data.</text>
</comment>
<sequence>MRYKNKAVHPWNVKVSESTLTPNQHIVEVKVSFQDNKLREKMKKTTNVYFAFEFKKYWLKDRIKSARVFRTNSPSKYTQEYSSRMKFTFDSPEKAALFAQGIESALDIFIMEQILEDKQGEKR</sequence>
<dbReference type="AlphaFoldDB" id="A0A3P3T9S3"/>
<organism evidence="1 2">
    <name type="scientific">Paenibacillus oralis</name>
    <dbReference type="NCBI Taxonomy" id="2490856"/>
    <lineage>
        <taxon>Bacteria</taxon>
        <taxon>Bacillati</taxon>
        <taxon>Bacillota</taxon>
        <taxon>Bacilli</taxon>
        <taxon>Bacillales</taxon>
        <taxon>Paenibacillaceae</taxon>
        <taxon>Paenibacillus</taxon>
    </lineage>
</organism>
<dbReference type="EMBL" id="RRCN01000002">
    <property type="protein sequence ID" value="RRJ54692.1"/>
    <property type="molecule type" value="Genomic_DNA"/>
</dbReference>